<dbReference type="Pfam" id="PF00665">
    <property type="entry name" value="rve"/>
    <property type="match status" value="1"/>
</dbReference>
<keyword evidence="15" id="KW-0695">RNA-directed DNA polymerase</keyword>
<dbReference type="Gene3D" id="1.10.340.70">
    <property type="match status" value="1"/>
</dbReference>
<keyword evidence="17" id="KW-0238">DNA-binding</keyword>
<dbReference type="PROSITE" id="PS50994">
    <property type="entry name" value="INTEGRASE"/>
    <property type="match status" value="1"/>
</dbReference>
<dbReference type="PROSITE" id="PS50878">
    <property type="entry name" value="RT_POL"/>
    <property type="match status" value="1"/>
</dbReference>
<dbReference type="Gene3D" id="2.40.70.10">
    <property type="entry name" value="Acid Proteases"/>
    <property type="match status" value="1"/>
</dbReference>
<protein>
    <recommendedName>
        <fullName evidence="19">Gypsy retrotransposon integrase-like protein 1</fullName>
        <ecNumber evidence="4">2.7.7.49</ecNumber>
        <ecNumber evidence="3">3.1.26.4</ecNumber>
    </recommendedName>
</protein>
<dbReference type="GO" id="GO:0004190">
    <property type="term" value="F:aspartic-type endopeptidase activity"/>
    <property type="evidence" value="ECO:0007669"/>
    <property type="project" value="UniProtKB-KW"/>
</dbReference>
<evidence type="ECO:0000259" key="22">
    <source>
        <dbReference type="PROSITE" id="PS50013"/>
    </source>
</evidence>
<dbReference type="SUPFAM" id="SSF56672">
    <property type="entry name" value="DNA/RNA polymerases"/>
    <property type="match status" value="1"/>
</dbReference>
<evidence type="ECO:0000256" key="13">
    <source>
        <dbReference type="ARBA" id="ARBA00022842"/>
    </source>
</evidence>
<dbReference type="InterPro" id="IPR021109">
    <property type="entry name" value="Peptidase_aspartic_dom_sf"/>
</dbReference>
<keyword evidence="10" id="KW-0064">Aspartyl protease</keyword>
<evidence type="ECO:0000313" key="27">
    <source>
        <dbReference type="Proteomes" id="UP000694427"/>
    </source>
</evidence>
<keyword evidence="27" id="KW-1185">Reference proteome</keyword>
<feature type="compositionally biased region" description="Polar residues" evidence="21">
    <location>
        <begin position="1447"/>
        <end position="1467"/>
    </location>
</feature>
<keyword evidence="16" id="KW-0239">DNA-directed DNA polymerase</keyword>
<evidence type="ECO:0000256" key="21">
    <source>
        <dbReference type="SAM" id="MobiDB-lite"/>
    </source>
</evidence>
<dbReference type="CDD" id="cd00303">
    <property type="entry name" value="retropepsin_like"/>
    <property type="match status" value="1"/>
</dbReference>
<dbReference type="InterPro" id="IPR001584">
    <property type="entry name" value="Integrase_cat-core"/>
</dbReference>
<dbReference type="Gene3D" id="3.10.20.370">
    <property type="match status" value="1"/>
</dbReference>
<accession>A0A8C1IEZ1</accession>
<keyword evidence="9" id="KW-0479">Metal-binding</keyword>
<feature type="domain" description="Chromo" evidence="22">
    <location>
        <begin position="1367"/>
        <end position="1425"/>
    </location>
</feature>
<dbReference type="InterPro" id="IPR041588">
    <property type="entry name" value="Integrase_H2C2"/>
</dbReference>
<dbReference type="CDD" id="cd01647">
    <property type="entry name" value="RT_LTR"/>
    <property type="match status" value="1"/>
</dbReference>
<dbReference type="InterPro" id="IPR043128">
    <property type="entry name" value="Rev_trsase/Diguanyl_cyclase"/>
</dbReference>
<dbReference type="GO" id="GO:0006310">
    <property type="term" value="P:DNA recombination"/>
    <property type="evidence" value="ECO:0007669"/>
    <property type="project" value="UniProtKB-KW"/>
</dbReference>
<feature type="region of interest" description="Disordered" evidence="21">
    <location>
        <begin position="1339"/>
        <end position="1363"/>
    </location>
</feature>
<dbReference type="PANTHER" id="PTHR37984:SF5">
    <property type="entry name" value="PROTEIN NYNRIN-LIKE"/>
    <property type="match status" value="1"/>
</dbReference>
<dbReference type="InterPro" id="IPR005162">
    <property type="entry name" value="Retrotrans_gag_dom"/>
</dbReference>
<feature type="domain" description="Integrase catalytic" evidence="25">
    <location>
        <begin position="1063"/>
        <end position="1222"/>
    </location>
</feature>
<keyword evidence="14" id="KW-0229">DNA integration</keyword>
<evidence type="ECO:0000256" key="15">
    <source>
        <dbReference type="ARBA" id="ARBA00022918"/>
    </source>
</evidence>
<evidence type="ECO:0000256" key="9">
    <source>
        <dbReference type="ARBA" id="ARBA00022723"/>
    </source>
</evidence>
<evidence type="ECO:0000256" key="4">
    <source>
        <dbReference type="ARBA" id="ARBA00012493"/>
    </source>
</evidence>
<dbReference type="InterPro" id="IPR000953">
    <property type="entry name" value="Chromo/chromo_shadow_dom"/>
</dbReference>
<keyword evidence="20" id="KW-0863">Zinc-finger</keyword>
<evidence type="ECO:0000259" key="23">
    <source>
        <dbReference type="PROSITE" id="PS50158"/>
    </source>
</evidence>
<dbReference type="Pfam" id="PF00078">
    <property type="entry name" value="RVT_1"/>
    <property type="match status" value="1"/>
</dbReference>
<dbReference type="Pfam" id="PF13650">
    <property type="entry name" value="Asp_protease_2"/>
    <property type="match status" value="1"/>
</dbReference>
<keyword evidence="7" id="KW-0548">Nucleotidyltransferase</keyword>
<evidence type="ECO:0000256" key="1">
    <source>
        <dbReference type="ARBA" id="ARBA00004123"/>
    </source>
</evidence>
<dbReference type="SMART" id="SM00298">
    <property type="entry name" value="CHROMO"/>
    <property type="match status" value="1"/>
</dbReference>
<dbReference type="FunFam" id="3.30.70.270:FF:000020">
    <property type="entry name" value="Transposon Tf2-6 polyprotein-like Protein"/>
    <property type="match status" value="1"/>
</dbReference>
<dbReference type="PROSITE" id="PS50158">
    <property type="entry name" value="ZF_CCHC"/>
    <property type="match status" value="1"/>
</dbReference>
<organism evidence="26 27">
    <name type="scientific">Cyprinus carpio</name>
    <name type="common">Common carp</name>
    <dbReference type="NCBI Taxonomy" id="7962"/>
    <lineage>
        <taxon>Eukaryota</taxon>
        <taxon>Metazoa</taxon>
        <taxon>Chordata</taxon>
        <taxon>Craniata</taxon>
        <taxon>Vertebrata</taxon>
        <taxon>Euteleostomi</taxon>
        <taxon>Actinopterygii</taxon>
        <taxon>Neopterygii</taxon>
        <taxon>Teleostei</taxon>
        <taxon>Ostariophysi</taxon>
        <taxon>Cypriniformes</taxon>
        <taxon>Cyprinidae</taxon>
        <taxon>Cyprininae</taxon>
        <taxon>Cyprinus</taxon>
    </lineage>
</organism>
<sequence>MDPMSSSGSLQKTSPTRDPAAYEGLHTTMAAQASQIAANQFQLNRLTSITEELVKAVQSLHTAPAATPTPEASAIAHVAGTPSQVNPRLAFPERYNGDASKCKGFLLQCSLFVEQQPTLYTTDTGRIAFVCSLLTEKALEWITAVWGSDGSAFTSFQDFLQQFRAVFDHPKEGKGAGDHLLELSQGRMTAADYALRFPTLAAQTNWVSDTLKVLFRKGLNYDLQAELACRDEGRDLNSFIELTISIDNLQRARRSSSRRTDHPVFLLSHEPTEPMQINTYHLSMEERDRRISNRLCMYCGLPGHQRNNCPTRASTSSQRSVSTPLTSMCDTQCVSIPVELWINDRPVITSALLDSGAAGNFISEEFAKRYNIQLIPCSTSLSVETIDGRPLGSGSITHLTRKILMAAGLLHKERIQFYILPTSHTPVILGLPWLRLHNPQISWREGQVVKWSNYCQQNCLSLVKPIPVCSVSLAPAQESIPDLPEEYADLMEAFSKEQANILPPHRKYDCAIDLLPGHSPPKGRIFPLSQPESEAMKDYIKEELQKGFIRPSTSPASSGFFFVKKKDGGLRPCIDYRGLNEMTVKFRYPLPLVPSALEQLRTAQYYTKLDLRCAYNLIRIREGDEWKTAFSTTTGHYEYLVMPFGLVNSPSVFQSFINEVFRDMLNISVIVYIDDILIYSNTLPEHVQHVRAVLQRLIKYQLYAKAEKCEFHTTSTTFLGYIISPGGVAMDEKKVNAVLNWPEPTTLKELQRFLGFANFYRRFIRNFSTVVAPLTSMVKKGAHRLQWSESTHQAFQTLKQRFSNAPILCHPDPSLPFIVEVDASNTGIGAILSQRPDPAAKLHPCAFYSRKLNSAERNYSVGDRELLAMKAAFEEWRHWLEGATHPFTVLTDHKNLEYLRTAKRLNPRQARWSLFFTRFDFSVTYRPGSKNTKADALSRQFEEEDIPVDLEPILPFHVVVAPIQWDIMTLLQQYREQNETPVACPVDRIFVPEHLRDQVISQVHCHPSSGHPGITATINQLENRFWWESLHKDTTNYIQQCNNCITNKSSKQSPAGLLQPLPIPQRPWSHIAIDFITDLPNSQGHTTILTIIDRFSKACRLIPLPKLPTALQTAEHLCNWVFRLYGLPEDIVSDRGPQFTSQLWSAFFKALNVNVSLTSGYHPQANGQVERLNQELNRFLRTYCNQNQDDWARYLLWAEYAQNSLLKPSTGLTPFKCVLGFQPLMVPWSGDPTDVPAVNDWMARSEEVWNRAHVHLQNAVRRQKEQADCRRRPGPNYQPGQWVWLSTRDLRLRLPCRKLSPRYVGPFQITRQITPVSFRLALPNTYRISPTFHVSLLKPAAGPRDEGEGRSRAQAPQPITIEGEEAYQVQELLDSRRRGRILQYLVDWEGYGPEERSWVNSEDILDPNLIDEFHRLHPERPAPRPRGRPRRRLPPRARSRSQGGGTVTETNPVIPSAGQQRAPSPEY</sequence>
<dbReference type="SUPFAM" id="SSF50630">
    <property type="entry name" value="Acid proteases"/>
    <property type="match status" value="1"/>
</dbReference>
<dbReference type="FunFam" id="3.30.420.10:FF:000032">
    <property type="entry name" value="Retrovirus-related Pol polyprotein from transposon 297-like Protein"/>
    <property type="match status" value="1"/>
</dbReference>
<evidence type="ECO:0000256" key="7">
    <source>
        <dbReference type="ARBA" id="ARBA00022695"/>
    </source>
</evidence>
<keyword evidence="12" id="KW-0378">Hydrolase</keyword>
<evidence type="ECO:0000256" key="5">
    <source>
        <dbReference type="ARBA" id="ARBA00022670"/>
    </source>
</evidence>
<keyword evidence="11" id="KW-0255">Endonuclease</keyword>
<feature type="region of interest" description="Disordered" evidence="21">
    <location>
        <begin position="1415"/>
        <end position="1467"/>
    </location>
</feature>
<dbReference type="InterPro" id="IPR050951">
    <property type="entry name" value="Retrovirus_Pol_polyprotein"/>
</dbReference>
<dbReference type="InterPro" id="IPR012337">
    <property type="entry name" value="RNaseH-like_sf"/>
</dbReference>
<dbReference type="Pfam" id="PF03732">
    <property type="entry name" value="Retrotrans_gag"/>
    <property type="match status" value="1"/>
</dbReference>
<dbReference type="GO" id="GO:0006508">
    <property type="term" value="P:proteolysis"/>
    <property type="evidence" value="ECO:0007669"/>
    <property type="project" value="UniProtKB-KW"/>
</dbReference>
<dbReference type="PROSITE" id="PS50013">
    <property type="entry name" value="CHROMO_2"/>
    <property type="match status" value="1"/>
</dbReference>
<keyword evidence="20" id="KW-0862">Zinc</keyword>
<keyword evidence="8" id="KW-0540">Nuclease</keyword>
<dbReference type="InterPro" id="IPR036397">
    <property type="entry name" value="RNaseH_sf"/>
</dbReference>
<dbReference type="Pfam" id="PF17921">
    <property type="entry name" value="Integrase_H2C2"/>
    <property type="match status" value="1"/>
</dbReference>
<dbReference type="Gene3D" id="3.10.10.10">
    <property type="entry name" value="HIV Type 1 Reverse Transcriptase, subunit A, domain 1"/>
    <property type="match status" value="1"/>
</dbReference>
<evidence type="ECO:0000256" key="6">
    <source>
        <dbReference type="ARBA" id="ARBA00022679"/>
    </source>
</evidence>
<dbReference type="GO" id="GO:0015074">
    <property type="term" value="P:DNA integration"/>
    <property type="evidence" value="ECO:0007669"/>
    <property type="project" value="UniProtKB-KW"/>
</dbReference>
<reference evidence="26" key="1">
    <citation type="submission" date="2025-08" db="UniProtKB">
        <authorList>
            <consortium name="Ensembl"/>
        </authorList>
    </citation>
    <scope>IDENTIFICATION</scope>
</reference>
<evidence type="ECO:0000256" key="19">
    <source>
        <dbReference type="ARBA" id="ARBA00039658"/>
    </source>
</evidence>
<dbReference type="CDD" id="cd09274">
    <property type="entry name" value="RNase_HI_RT_Ty3"/>
    <property type="match status" value="1"/>
</dbReference>
<dbReference type="SUPFAM" id="SSF53098">
    <property type="entry name" value="Ribonuclease H-like"/>
    <property type="match status" value="1"/>
</dbReference>
<keyword evidence="13" id="KW-0460">Magnesium</keyword>
<proteinExistence type="inferred from homology"/>
<evidence type="ECO:0000256" key="3">
    <source>
        <dbReference type="ARBA" id="ARBA00012180"/>
    </source>
</evidence>
<dbReference type="InterPro" id="IPR000477">
    <property type="entry name" value="RT_dom"/>
</dbReference>
<dbReference type="InterPro" id="IPR016197">
    <property type="entry name" value="Chromo-like_dom_sf"/>
</dbReference>
<evidence type="ECO:0000259" key="24">
    <source>
        <dbReference type="PROSITE" id="PS50878"/>
    </source>
</evidence>
<dbReference type="InterPro" id="IPR041373">
    <property type="entry name" value="RT_RNaseH"/>
</dbReference>
<evidence type="ECO:0000256" key="20">
    <source>
        <dbReference type="PROSITE-ProRule" id="PRU00047"/>
    </source>
</evidence>
<evidence type="ECO:0000256" key="18">
    <source>
        <dbReference type="ARBA" id="ARBA00023172"/>
    </source>
</evidence>
<dbReference type="Pfam" id="PF24626">
    <property type="entry name" value="SH3_Tf2-1"/>
    <property type="match status" value="1"/>
</dbReference>
<evidence type="ECO:0000256" key="16">
    <source>
        <dbReference type="ARBA" id="ARBA00022932"/>
    </source>
</evidence>
<dbReference type="SUPFAM" id="SSF57756">
    <property type="entry name" value="Retrovirus zinc finger-like domains"/>
    <property type="match status" value="1"/>
</dbReference>
<dbReference type="InterPro" id="IPR001878">
    <property type="entry name" value="Znf_CCHC"/>
</dbReference>
<evidence type="ECO:0000256" key="8">
    <source>
        <dbReference type="ARBA" id="ARBA00022722"/>
    </source>
</evidence>
<dbReference type="InterPro" id="IPR056924">
    <property type="entry name" value="SH3_Tf2-1"/>
</dbReference>
<dbReference type="EC" id="2.7.7.49" evidence="4"/>
<dbReference type="Gene3D" id="3.30.420.10">
    <property type="entry name" value="Ribonuclease H-like superfamily/Ribonuclease H"/>
    <property type="match status" value="1"/>
</dbReference>
<evidence type="ECO:0000256" key="14">
    <source>
        <dbReference type="ARBA" id="ARBA00022908"/>
    </source>
</evidence>
<feature type="region of interest" description="Disordered" evidence="21">
    <location>
        <begin position="1"/>
        <end position="20"/>
    </location>
</feature>
<dbReference type="SUPFAM" id="SSF54160">
    <property type="entry name" value="Chromo domain-like"/>
    <property type="match status" value="1"/>
</dbReference>
<feature type="compositionally biased region" description="Polar residues" evidence="21">
    <location>
        <begin position="1"/>
        <end position="16"/>
    </location>
</feature>
<dbReference type="InterPro" id="IPR036875">
    <property type="entry name" value="Znf_CCHC_sf"/>
</dbReference>
<evidence type="ECO:0000313" key="26">
    <source>
        <dbReference type="Ensembl" id="ENSCCRP00010016441.1"/>
    </source>
</evidence>
<keyword evidence="5" id="KW-0645">Protease</keyword>
<dbReference type="Pfam" id="PF17917">
    <property type="entry name" value="RT_RNaseH"/>
    <property type="match status" value="1"/>
</dbReference>
<dbReference type="GO" id="GO:0003964">
    <property type="term" value="F:RNA-directed DNA polymerase activity"/>
    <property type="evidence" value="ECO:0007669"/>
    <property type="project" value="UniProtKB-KW"/>
</dbReference>
<dbReference type="GO" id="GO:0004523">
    <property type="term" value="F:RNA-DNA hybrid ribonuclease activity"/>
    <property type="evidence" value="ECO:0007669"/>
    <property type="project" value="UniProtKB-EC"/>
</dbReference>
<dbReference type="EC" id="3.1.26.4" evidence="3"/>
<keyword evidence="6" id="KW-0808">Transferase</keyword>
<evidence type="ECO:0000256" key="12">
    <source>
        <dbReference type="ARBA" id="ARBA00022801"/>
    </source>
</evidence>
<dbReference type="PANTHER" id="PTHR37984">
    <property type="entry name" value="PROTEIN CBG26694"/>
    <property type="match status" value="1"/>
</dbReference>
<dbReference type="InterPro" id="IPR023780">
    <property type="entry name" value="Chromo_domain"/>
</dbReference>
<evidence type="ECO:0000256" key="10">
    <source>
        <dbReference type="ARBA" id="ARBA00022750"/>
    </source>
</evidence>
<keyword evidence="18" id="KW-0233">DNA recombination</keyword>
<dbReference type="Gene3D" id="2.40.50.40">
    <property type="match status" value="1"/>
</dbReference>
<evidence type="ECO:0000256" key="17">
    <source>
        <dbReference type="ARBA" id="ARBA00023125"/>
    </source>
</evidence>
<feature type="compositionally biased region" description="Basic residues" evidence="21">
    <location>
        <begin position="1423"/>
        <end position="1439"/>
    </location>
</feature>
<dbReference type="FunFam" id="3.10.20.370:FF:000003">
    <property type="entry name" value="Transposon Tf2-6 polyprotein"/>
    <property type="match status" value="1"/>
</dbReference>
<dbReference type="Proteomes" id="UP000694427">
    <property type="component" value="Unplaced"/>
</dbReference>
<evidence type="ECO:0000256" key="2">
    <source>
        <dbReference type="ARBA" id="ARBA00010879"/>
    </source>
</evidence>
<comment type="similarity">
    <text evidence="2">Belongs to the beta type-B retroviral polymerase family. HERV class-II K(HML-2) pol subfamily.</text>
</comment>
<comment type="subcellular location">
    <subcellularLocation>
        <location evidence="1">Nucleus</location>
    </subcellularLocation>
</comment>
<evidence type="ECO:0000259" key="25">
    <source>
        <dbReference type="PROSITE" id="PS50994"/>
    </source>
</evidence>
<feature type="domain" description="Reverse transcriptase" evidence="24">
    <location>
        <begin position="544"/>
        <end position="723"/>
    </location>
</feature>
<feature type="domain" description="CCHC-type" evidence="23">
    <location>
        <begin position="296"/>
        <end position="310"/>
    </location>
</feature>
<dbReference type="Gene3D" id="3.30.70.270">
    <property type="match status" value="2"/>
</dbReference>
<dbReference type="InterPro" id="IPR043502">
    <property type="entry name" value="DNA/RNA_pol_sf"/>
</dbReference>
<dbReference type="GO" id="GO:0003887">
    <property type="term" value="F:DNA-directed DNA polymerase activity"/>
    <property type="evidence" value="ECO:0007669"/>
    <property type="project" value="UniProtKB-KW"/>
</dbReference>
<dbReference type="Ensembl" id="ENSCCRT00010017887.1">
    <property type="protein sequence ID" value="ENSCCRP00010016441.1"/>
    <property type="gene ID" value="ENSCCRG00010007041.1"/>
</dbReference>
<dbReference type="FunFam" id="1.10.340.70:FF:000001">
    <property type="entry name" value="Retrovirus-related Pol polyprotein from transposon gypsy-like Protein"/>
    <property type="match status" value="1"/>
</dbReference>
<evidence type="ECO:0000256" key="11">
    <source>
        <dbReference type="ARBA" id="ARBA00022759"/>
    </source>
</evidence>
<dbReference type="GO" id="GO:0003677">
    <property type="term" value="F:DNA binding"/>
    <property type="evidence" value="ECO:0007669"/>
    <property type="project" value="UniProtKB-KW"/>
</dbReference>
<name>A0A8C1IEZ1_CYPCA</name>
<dbReference type="Pfam" id="PF00385">
    <property type="entry name" value="Chromo"/>
    <property type="match status" value="1"/>
</dbReference>
<dbReference type="GO" id="GO:0005634">
    <property type="term" value="C:nucleus"/>
    <property type="evidence" value="ECO:0007669"/>
    <property type="project" value="UniProtKB-SubCell"/>
</dbReference>
<dbReference type="GO" id="GO:0008270">
    <property type="term" value="F:zinc ion binding"/>
    <property type="evidence" value="ECO:0007669"/>
    <property type="project" value="UniProtKB-KW"/>
</dbReference>
<reference evidence="26" key="2">
    <citation type="submission" date="2025-09" db="UniProtKB">
        <authorList>
            <consortium name="Ensembl"/>
        </authorList>
    </citation>
    <scope>IDENTIFICATION</scope>
</reference>